<organism evidence="1 2">
    <name type="scientific">Herbaspirillum frisingense GSF30</name>
    <dbReference type="NCBI Taxonomy" id="864073"/>
    <lineage>
        <taxon>Bacteria</taxon>
        <taxon>Pseudomonadati</taxon>
        <taxon>Pseudomonadota</taxon>
        <taxon>Betaproteobacteria</taxon>
        <taxon>Burkholderiales</taxon>
        <taxon>Oxalobacteraceae</taxon>
        <taxon>Herbaspirillum</taxon>
    </lineage>
</organism>
<reference evidence="1 2" key="1">
    <citation type="journal article" date="2013" name="Front. Microbiol.">
        <title>The genome of the endophytic bacterium H. frisingense GSF30(T) identifies diverse strategies in the Herbaspirillum genus to interact with plants.</title>
        <authorList>
            <person name="Straub D."/>
            <person name="Rothballer M."/>
            <person name="Hartmann A."/>
            <person name="Ludewig U."/>
        </authorList>
    </citation>
    <scope>NUCLEOTIDE SEQUENCE [LARGE SCALE GENOMIC DNA]</scope>
    <source>
        <strain evidence="1 2">GSF30</strain>
    </source>
</reference>
<gene>
    <name evidence="1" type="ORF">HFRIS_000065</name>
</gene>
<evidence type="ECO:0000313" key="1">
    <source>
        <dbReference type="EMBL" id="EOA06660.1"/>
    </source>
</evidence>
<dbReference type="Proteomes" id="UP000006772">
    <property type="component" value="Unassembled WGS sequence"/>
</dbReference>
<dbReference type="RefSeq" id="WP_006461128.1">
    <property type="nucleotide sequence ID" value="NZ_AEEC02000001.1"/>
</dbReference>
<dbReference type="EMBL" id="AEEC02000001">
    <property type="protein sequence ID" value="EOA06660.1"/>
    <property type="molecule type" value="Genomic_DNA"/>
</dbReference>
<protein>
    <submittedName>
        <fullName evidence="1">Uncharacterized protein</fullName>
    </submittedName>
</protein>
<name>A0AAI9III9_9BURK</name>
<sequence length="62" mass="6769">MPLWFQAFPPVFGGGFFTSAQSIDVHHFLSFMGAMGMEIALMGSNAVLRISMDVICLSSVNR</sequence>
<comment type="caution">
    <text evidence="1">The sequence shown here is derived from an EMBL/GenBank/DDBJ whole genome shotgun (WGS) entry which is preliminary data.</text>
</comment>
<dbReference type="AlphaFoldDB" id="A0AAI9III9"/>
<evidence type="ECO:0000313" key="2">
    <source>
        <dbReference type="Proteomes" id="UP000006772"/>
    </source>
</evidence>
<accession>A0AAI9III9</accession>
<proteinExistence type="predicted"/>